<feature type="transmembrane region" description="Helical" evidence="1">
    <location>
        <begin position="68"/>
        <end position="88"/>
    </location>
</feature>
<gene>
    <name evidence="2" type="ORF">SAMN05444374_104169</name>
</gene>
<accession>A0A1I0T830</accession>
<name>A0A1I0T830_9NOCA</name>
<evidence type="ECO:0000313" key="3">
    <source>
        <dbReference type="Proteomes" id="UP000182054"/>
    </source>
</evidence>
<organism evidence="2 3">
    <name type="scientific">Rhodococcoides kroppenstedtii</name>
    <dbReference type="NCBI Taxonomy" id="293050"/>
    <lineage>
        <taxon>Bacteria</taxon>
        <taxon>Bacillati</taxon>
        <taxon>Actinomycetota</taxon>
        <taxon>Actinomycetes</taxon>
        <taxon>Mycobacteriales</taxon>
        <taxon>Nocardiaceae</taxon>
        <taxon>Rhodococcoides</taxon>
    </lineage>
</organism>
<evidence type="ECO:0000256" key="1">
    <source>
        <dbReference type="SAM" id="Phobius"/>
    </source>
</evidence>
<feature type="transmembrane region" description="Helical" evidence="1">
    <location>
        <begin position="238"/>
        <end position="259"/>
    </location>
</feature>
<sequence length="264" mass="27659">MSVLAAERIKLTTTKSPWWCTVAIVALGLGIAAILGISARSAYGSYENSLASGNPPDFQPFLPTVADSVTGVSGFGVLVLMIMAALAITSEYRFGLIRTTFQAIPSRASVLVTKSLLIGVVGAALSFVLALGGFYLAKSFAGPDAGQALVLEGGDAWRSIYSVPIYAFLCVFLAVGVGALLRQSAAAVALLLLWPLLVESLFNLFGSIGRDIMPFLPFTNANNFLGAPGGVDFHWGPWASLLYFAAFVAIVFGASIAVVNKRDA</sequence>
<feature type="transmembrane region" description="Helical" evidence="1">
    <location>
        <begin position="157"/>
        <end position="181"/>
    </location>
</feature>
<evidence type="ECO:0000313" key="2">
    <source>
        <dbReference type="EMBL" id="SFA47176.1"/>
    </source>
</evidence>
<keyword evidence="1" id="KW-0472">Membrane</keyword>
<proteinExistence type="predicted"/>
<reference evidence="2 3" key="1">
    <citation type="submission" date="2016-10" db="EMBL/GenBank/DDBJ databases">
        <authorList>
            <person name="de Groot N.N."/>
        </authorList>
    </citation>
    <scope>NUCLEOTIDE SEQUENCE [LARGE SCALE GENOMIC DNA]</scope>
    <source>
        <strain evidence="2 3">DSM 44908</strain>
    </source>
</reference>
<keyword evidence="1" id="KW-1133">Transmembrane helix</keyword>
<dbReference type="AlphaFoldDB" id="A0A1I0T830"/>
<protein>
    <submittedName>
        <fullName evidence="2">ABC-2 type transport system permease protein</fullName>
    </submittedName>
</protein>
<keyword evidence="1" id="KW-0812">Transmembrane</keyword>
<feature type="transmembrane region" description="Helical" evidence="1">
    <location>
        <begin position="188"/>
        <end position="208"/>
    </location>
</feature>
<feature type="transmembrane region" description="Helical" evidence="1">
    <location>
        <begin position="116"/>
        <end position="137"/>
    </location>
</feature>
<dbReference type="OrthoDB" id="4336046at2"/>
<dbReference type="RefSeq" id="WP_068361568.1">
    <property type="nucleotide sequence ID" value="NZ_CP135915.1"/>
</dbReference>
<dbReference type="Proteomes" id="UP000182054">
    <property type="component" value="Unassembled WGS sequence"/>
</dbReference>
<dbReference type="EMBL" id="FOJN01000004">
    <property type="protein sequence ID" value="SFA47176.1"/>
    <property type="molecule type" value="Genomic_DNA"/>
</dbReference>
<feature type="transmembrane region" description="Helical" evidence="1">
    <location>
        <begin position="18"/>
        <end position="39"/>
    </location>
</feature>
<dbReference type="GeneID" id="85485323"/>